<organism evidence="7 8">
    <name type="scientific">Vagococcus lutrae</name>
    <dbReference type="NCBI Taxonomy" id="81947"/>
    <lineage>
        <taxon>Bacteria</taxon>
        <taxon>Bacillati</taxon>
        <taxon>Bacillota</taxon>
        <taxon>Bacilli</taxon>
        <taxon>Lactobacillales</taxon>
        <taxon>Enterococcaceae</taxon>
        <taxon>Vagococcus</taxon>
    </lineage>
</organism>
<feature type="transmembrane region" description="Helical" evidence="6">
    <location>
        <begin position="175"/>
        <end position="195"/>
    </location>
</feature>
<feature type="transmembrane region" description="Helical" evidence="6">
    <location>
        <begin position="207"/>
        <end position="225"/>
    </location>
</feature>
<keyword evidence="3 6" id="KW-0812">Transmembrane</keyword>
<dbReference type="Pfam" id="PF01925">
    <property type="entry name" value="TauE"/>
    <property type="match status" value="1"/>
</dbReference>
<reference evidence="7" key="1">
    <citation type="submission" date="2023-01" db="EMBL/GenBank/DDBJ databases">
        <title>Oxazolidinone resistance genes in florfenicol resistant enterococci from beef cattle and veal calves at slaughter.</title>
        <authorList>
            <person name="Biggel M."/>
        </authorList>
    </citation>
    <scope>NUCLEOTIDE SEQUENCE</scope>
    <source>
        <strain evidence="7">K204-1</strain>
    </source>
</reference>
<dbReference type="InterPro" id="IPR051598">
    <property type="entry name" value="TSUP/Inactive_protease-like"/>
</dbReference>
<dbReference type="RefSeq" id="WP_272163585.1">
    <property type="nucleotide sequence ID" value="NZ_CP116507.1"/>
</dbReference>
<gene>
    <name evidence="7" type="ORF">PML95_03210</name>
</gene>
<feature type="transmembrane region" description="Helical" evidence="6">
    <location>
        <begin position="143"/>
        <end position="168"/>
    </location>
</feature>
<accession>A0AAE9XPQ3</accession>
<feature type="transmembrane region" description="Helical" evidence="6">
    <location>
        <begin position="237"/>
        <end position="260"/>
    </location>
</feature>
<evidence type="ECO:0000313" key="7">
    <source>
        <dbReference type="EMBL" id="WCG23264.1"/>
    </source>
</evidence>
<feature type="transmembrane region" description="Helical" evidence="6">
    <location>
        <begin position="6"/>
        <end position="28"/>
    </location>
</feature>
<dbReference type="PANTHER" id="PTHR43701:SF2">
    <property type="entry name" value="MEMBRANE TRANSPORTER PROTEIN YJNA-RELATED"/>
    <property type="match status" value="1"/>
</dbReference>
<comment type="subcellular location">
    <subcellularLocation>
        <location evidence="6">Cell membrane</location>
        <topology evidence="6">Multi-pass membrane protein</topology>
    </subcellularLocation>
    <subcellularLocation>
        <location evidence="1">Membrane</location>
        <topology evidence="1">Multi-pass membrane protein</topology>
    </subcellularLocation>
</comment>
<evidence type="ECO:0000256" key="6">
    <source>
        <dbReference type="RuleBase" id="RU363041"/>
    </source>
</evidence>
<comment type="similarity">
    <text evidence="2 6">Belongs to the 4-toluene sulfonate uptake permease (TSUP) (TC 2.A.102) family.</text>
</comment>
<protein>
    <recommendedName>
        <fullName evidence="6">Probable membrane transporter protein</fullName>
    </recommendedName>
</protein>
<feature type="transmembrane region" description="Helical" evidence="6">
    <location>
        <begin position="104"/>
        <end position="123"/>
    </location>
</feature>
<dbReference type="InterPro" id="IPR002781">
    <property type="entry name" value="TM_pro_TauE-like"/>
</dbReference>
<dbReference type="AlphaFoldDB" id="A0AAE9XPQ3"/>
<dbReference type="EMBL" id="CP116507">
    <property type="protein sequence ID" value="WCG23264.1"/>
    <property type="molecule type" value="Genomic_DNA"/>
</dbReference>
<sequence length="261" mass="28239">MIFLLYFIVIFLANTIGAISGMGGGIIIKPALDMIGFHNLTQIVLYSSIAVFVMSISSTLKQVRQGTKLDVGHVLFLSAGSIVGGFVGNKALTYLLKNVAENTVLVTQIIIMLVILFLVLLYTNYSHFQLHWLNNPSFFGVGILLGFFSVILGIGGGPINVSLLVLCFGFTLKEAMAYSIATIFFSQLTQLVTSWSNGSFVYLDSRFLLVILPAALLGGYVGSTINTHVNDVSVRRLYNATLIGVMLLNIYNLVVALGIIG</sequence>
<evidence type="ECO:0000256" key="5">
    <source>
        <dbReference type="ARBA" id="ARBA00023136"/>
    </source>
</evidence>
<dbReference type="PANTHER" id="PTHR43701">
    <property type="entry name" value="MEMBRANE TRANSPORTER PROTEIN MJ0441-RELATED"/>
    <property type="match status" value="1"/>
</dbReference>
<dbReference type="GO" id="GO:0005886">
    <property type="term" value="C:plasma membrane"/>
    <property type="evidence" value="ECO:0007669"/>
    <property type="project" value="UniProtKB-SubCell"/>
</dbReference>
<proteinExistence type="inferred from homology"/>
<keyword evidence="4 6" id="KW-1133">Transmembrane helix</keyword>
<name>A0AAE9XPQ3_9ENTE</name>
<keyword evidence="6" id="KW-1003">Cell membrane</keyword>
<evidence type="ECO:0000256" key="4">
    <source>
        <dbReference type="ARBA" id="ARBA00022989"/>
    </source>
</evidence>
<feature type="transmembrane region" description="Helical" evidence="6">
    <location>
        <begin position="40"/>
        <end position="60"/>
    </location>
</feature>
<feature type="transmembrane region" description="Helical" evidence="6">
    <location>
        <begin position="72"/>
        <end position="92"/>
    </location>
</feature>
<keyword evidence="5 6" id="KW-0472">Membrane</keyword>
<evidence type="ECO:0000313" key="8">
    <source>
        <dbReference type="Proteomes" id="UP001179600"/>
    </source>
</evidence>
<evidence type="ECO:0000256" key="3">
    <source>
        <dbReference type="ARBA" id="ARBA00022692"/>
    </source>
</evidence>
<dbReference type="Proteomes" id="UP001179600">
    <property type="component" value="Chromosome"/>
</dbReference>
<evidence type="ECO:0000256" key="2">
    <source>
        <dbReference type="ARBA" id="ARBA00009142"/>
    </source>
</evidence>
<evidence type="ECO:0000256" key="1">
    <source>
        <dbReference type="ARBA" id="ARBA00004141"/>
    </source>
</evidence>